<evidence type="ECO:0000313" key="11">
    <source>
        <dbReference type="EMBL" id="KKK99640.1"/>
    </source>
</evidence>
<keyword evidence="9" id="KW-0460">Magnesium</keyword>
<comment type="subcellular location">
    <subcellularLocation>
        <location evidence="1">Cytoplasm</location>
    </subcellularLocation>
</comment>
<dbReference type="Pfam" id="PF02367">
    <property type="entry name" value="TsaE"/>
    <property type="match status" value="1"/>
</dbReference>
<reference evidence="11" key="1">
    <citation type="journal article" date="2015" name="Nature">
        <title>Complex archaea that bridge the gap between prokaryotes and eukaryotes.</title>
        <authorList>
            <person name="Spang A."/>
            <person name="Saw J.H."/>
            <person name="Jorgensen S.L."/>
            <person name="Zaremba-Niedzwiedzka K."/>
            <person name="Martijn J."/>
            <person name="Lind A.E."/>
            <person name="van Eijk R."/>
            <person name="Schleper C."/>
            <person name="Guy L."/>
            <person name="Ettema T.J."/>
        </authorList>
    </citation>
    <scope>NUCLEOTIDE SEQUENCE</scope>
</reference>
<name>A0A0F9AMY8_9ZZZZ</name>
<gene>
    <name evidence="11" type="ORF">LCGC14_2630730</name>
</gene>
<dbReference type="AlphaFoldDB" id="A0A0F9AMY8"/>
<evidence type="ECO:0000256" key="1">
    <source>
        <dbReference type="ARBA" id="ARBA00004496"/>
    </source>
</evidence>
<evidence type="ECO:0000256" key="9">
    <source>
        <dbReference type="ARBA" id="ARBA00022842"/>
    </source>
</evidence>
<evidence type="ECO:0000256" key="7">
    <source>
        <dbReference type="ARBA" id="ARBA00022741"/>
    </source>
</evidence>
<dbReference type="GO" id="GO:0005737">
    <property type="term" value="C:cytoplasm"/>
    <property type="evidence" value="ECO:0007669"/>
    <property type="project" value="UniProtKB-SubCell"/>
</dbReference>
<sequence>MAKIKKIITNSSKETIQVGIDLSQNLKKGSIVAFLGDLGSGKTTLIKGIVKALSEKKDINVNSPTFVYLNIYDAKTPIYHFDLYRIKDKNHFYSLGFEEYFSCAGICLIEWSENILDILPKDTIFIKMTHQKENQKEIEITNTF</sequence>
<comment type="similarity">
    <text evidence="2">Belongs to the TsaE family.</text>
</comment>
<dbReference type="Gene3D" id="3.40.50.300">
    <property type="entry name" value="P-loop containing nucleotide triphosphate hydrolases"/>
    <property type="match status" value="1"/>
</dbReference>
<dbReference type="NCBIfam" id="TIGR00150">
    <property type="entry name" value="T6A_YjeE"/>
    <property type="match status" value="1"/>
</dbReference>
<evidence type="ECO:0000256" key="2">
    <source>
        <dbReference type="ARBA" id="ARBA00007599"/>
    </source>
</evidence>
<evidence type="ECO:0000256" key="4">
    <source>
        <dbReference type="ARBA" id="ARBA00022490"/>
    </source>
</evidence>
<evidence type="ECO:0000256" key="10">
    <source>
        <dbReference type="ARBA" id="ARBA00032441"/>
    </source>
</evidence>
<dbReference type="EMBL" id="LAZR01045118">
    <property type="protein sequence ID" value="KKK99640.1"/>
    <property type="molecule type" value="Genomic_DNA"/>
</dbReference>
<dbReference type="GO" id="GO:0002949">
    <property type="term" value="P:tRNA threonylcarbamoyladenosine modification"/>
    <property type="evidence" value="ECO:0007669"/>
    <property type="project" value="InterPro"/>
</dbReference>
<dbReference type="SUPFAM" id="SSF52540">
    <property type="entry name" value="P-loop containing nucleoside triphosphate hydrolases"/>
    <property type="match status" value="1"/>
</dbReference>
<keyword evidence="6" id="KW-0479">Metal-binding</keyword>
<keyword evidence="7" id="KW-0547">Nucleotide-binding</keyword>
<evidence type="ECO:0000256" key="6">
    <source>
        <dbReference type="ARBA" id="ARBA00022723"/>
    </source>
</evidence>
<evidence type="ECO:0000256" key="8">
    <source>
        <dbReference type="ARBA" id="ARBA00022840"/>
    </source>
</evidence>
<keyword evidence="4" id="KW-0963">Cytoplasm</keyword>
<evidence type="ECO:0000256" key="3">
    <source>
        <dbReference type="ARBA" id="ARBA00019010"/>
    </source>
</evidence>
<accession>A0A0F9AMY8</accession>
<dbReference type="PANTHER" id="PTHR33540:SF2">
    <property type="entry name" value="TRNA THREONYLCARBAMOYLADENOSINE BIOSYNTHESIS PROTEIN TSAE"/>
    <property type="match status" value="1"/>
</dbReference>
<organism evidence="11">
    <name type="scientific">marine sediment metagenome</name>
    <dbReference type="NCBI Taxonomy" id="412755"/>
    <lineage>
        <taxon>unclassified sequences</taxon>
        <taxon>metagenomes</taxon>
        <taxon>ecological metagenomes</taxon>
    </lineage>
</organism>
<evidence type="ECO:0000256" key="5">
    <source>
        <dbReference type="ARBA" id="ARBA00022694"/>
    </source>
</evidence>
<dbReference type="PANTHER" id="PTHR33540">
    <property type="entry name" value="TRNA THREONYLCARBAMOYLADENOSINE BIOSYNTHESIS PROTEIN TSAE"/>
    <property type="match status" value="1"/>
</dbReference>
<keyword evidence="8" id="KW-0067">ATP-binding</keyword>
<comment type="caution">
    <text evidence="11">The sequence shown here is derived from an EMBL/GenBank/DDBJ whole genome shotgun (WGS) entry which is preliminary data.</text>
</comment>
<proteinExistence type="inferred from homology"/>
<keyword evidence="5" id="KW-0819">tRNA processing</keyword>
<dbReference type="InterPro" id="IPR003442">
    <property type="entry name" value="T6A_TsaE"/>
</dbReference>
<protein>
    <recommendedName>
        <fullName evidence="3">tRNA threonylcarbamoyladenosine biosynthesis protein TsaE</fullName>
    </recommendedName>
    <alternativeName>
        <fullName evidence="10">t(6)A37 threonylcarbamoyladenosine biosynthesis protein TsaE</fullName>
    </alternativeName>
</protein>
<dbReference type="GO" id="GO:0046872">
    <property type="term" value="F:metal ion binding"/>
    <property type="evidence" value="ECO:0007669"/>
    <property type="project" value="UniProtKB-KW"/>
</dbReference>
<dbReference type="GO" id="GO:0005524">
    <property type="term" value="F:ATP binding"/>
    <property type="evidence" value="ECO:0007669"/>
    <property type="project" value="UniProtKB-KW"/>
</dbReference>
<dbReference type="InterPro" id="IPR027417">
    <property type="entry name" value="P-loop_NTPase"/>
</dbReference>